<feature type="domain" description="FIST" evidence="1">
    <location>
        <begin position="1"/>
        <end position="92"/>
    </location>
</feature>
<sequence>MLEGLDAHYSHAKILGTTAALTPFETGREHTLFYDTENEKEKVYEDGAVGIALCDPSSSQTSLERVFEQLDPIGPRLELTGARGNVISSLDDHNAAQQFLRVIMKQTPASGRTKRMEANQVRDLSSVVDKEDEFYLSVSQGKGSAPFLLAKVASGHPMRGTLGLETDAELGKRTGSQQDSGRRYVQFYRPAPTKPLSLQGQRDKARFVFLTYPGDTEQQVSPDPAAKWAVDHADGAIELPNVFLAGSEQGWFARNSTAMPTCACNVPYARASLCNTR</sequence>
<accession>A0AAF0F4A5</accession>
<gene>
    <name evidence="2" type="ORF">MPSI1_001083</name>
</gene>
<name>A0AAF0F4A5_9BASI</name>
<reference evidence="2" key="1">
    <citation type="submission" date="2023-02" db="EMBL/GenBank/DDBJ databases">
        <title>Mating type loci evolution in Malassezia.</title>
        <authorList>
            <person name="Coelho M.A."/>
        </authorList>
    </citation>
    <scope>NUCLEOTIDE SEQUENCE</scope>
    <source>
        <strain evidence="2">CBS 14136</strain>
    </source>
</reference>
<organism evidence="2 3">
    <name type="scientific">Malassezia psittaci</name>
    <dbReference type="NCBI Taxonomy" id="1821823"/>
    <lineage>
        <taxon>Eukaryota</taxon>
        <taxon>Fungi</taxon>
        <taxon>Dikarya</taxon>
        <taxon>Basidiomycota</taxon>
        <taxon>Ustilaginomycotina</taxon>
        <taxon>Malasseziomycetes</taxon>
        <taxon>Malasseziales</taxon>
        <taxon>Malasseziaceae</taxon>
        <taxon>Malassezia</taxon>
    </lineage>
</organism>
<dbReference type="AlphaFoldDB" id="A0AAF0F4A5"/>
<evidence type="ECO:0000313" key="2">
    <source>
        <dbReference type="EMBL" id="WFD42438.1"/>
    </source>
</evidence>
<dbReference type="Pfam" id="PF08495">
    <property type="entry name" value="FIST"/>
    <property type="match status" value="1"/>
</dbReference>
<evidence type="ECO:0000259" key="1">
    <source>
        <dbReference type="Pfam" id="PF08495"/>
    </source>
</evidence>
<protein>
    <recommendedName>
        <fullName evidence="1">FIST domain-containing protein</fullName>
    </recommendedName>
</protein>
<dbReference type="Proteomes" id="UP001214628">
    <property type="component" value="Chromosome 1"/>
</dbReference>
<proteinExistence type="predicted"/>
<evidence type="ECO:0000313" key="3">
    <source>
        <dbReference type="Proteomes" id="UP001214628"/>
    </source>
</evidence>
<dbReference type="InterPro" id="IPR013702">
    <property type="entry name" value="FIST_domain_N"/>
</dbReference>
<keyword evidence="3" id="KW-1185">Reference proteome</keyword>
<dbReference type="EMBL" id="CP118375">
    <property type="protein sequence ID" value="WFD42438.1"/>
    <property type="molecule type" value="Genomic_DNA"/>
</dbReference>